<protein>
    <submittedName>
        <fullName evidence="4">Putative kelch repeat protein</fullName>
    </submittedName>
</protein>
<evidence type="ECO:0000313" key="5">
    <source>
        <dbReference type="Proteomes" id="UP000054516"/>
    </source>
</evidence>
<gene>
    <name evidence="4" type="ORF">SAMD00023353_7700380</name>
</gene>
<proteinExistence type="predicted"/>
<keyword evidence="3" id="KW-0732">Signal</keyword>
<dbReference type="AlphaFoldDB" id="A0A1W2TU96"/>
<dbReference type="Gene3D" id="2.120.10.80">
    <property type="entry name" value="Kelch-type beta propeller"/>
    <property type="match status" value="1"/>
</dbReference>
<keyword evidence="5" id="KW-1185">Reference proteome</keyword>
<evidence type="ECO:0000313" key="4">
    <source>
        <dbReference type="EMBL" id="GAP92145.2"/>
    </source>
</evidence>
<evidence type="ECO:0000256" key="1">
    <source>
        <dbReference type="ARBA" id="ARBA00022441"/>
    </source>
</evidence>
<dbReference type="Pfam" id="PF24681">
    <property type="entry name" value="Kelch_KLHDC2_KLHL20_DRC7"/>
    <property type="match status" value="1"/>
</dbReference>
<feature type="signal peptide" evidence="3">
    <location>
        <begin position="1"/>
        <end position="21"/>
    </location>
</feature>
<dbReference type="PROSITE" id="PS51257">
    <property type="entry name" value="PROKAR_LIPOPROTEIN"/>
    <property type="match status" value="1"/>
</dbReference>
<keyword evidence="1" id="KW-0880">Kelch repeat</keyword>
<evidence type="ECO:0000256" key="3">
    <source>
        <dbReference type="SAM" id="SignalP"/>
    </source>
</evidence>
<dbReference type="SUPFAM" id="SSF50965">
    <property type="entry name" value="Galactose oxidase, central domain"/>
    <property type="match status" value="1"/>
</dbReference>
<dbReference type="OMA" id="FDISAMA"/>
<dbReference type="OrthoDB" id="540004at2759"/>
<feature type="chain" id="PRO_5012687127" evidence="3">
    <location>
        <begin position="22"/>
        <end position="424"/>
    </location>
</feature>
<dbReference type="EMBL" id="DF977522">
    <property type="protein sequence ID" value="GAP92145.2"/>
    <property type="molecule type" value="Genomic_DNA"/>
</dbReference>
<name>A0A1W2TU96_ROSNE</name>
<reference evidence="4" key="1">
    <citation type="submission" date="2016-03" db="EMBL/GenBank/DDBJ databases">
        <title>Draft genome sequence of Rosellinia necatrix.</title>
        <authorList>
            <person name="Kanematsu S."/>
        </authorList>
    </citation>
    <scope>NUCLEOTIDE SEQUENCE [LARGE SCALE GENOMIC DNA]</scope>
    <source>
        <strain evidence="4">W97</strain>
    </source>
</reference>
<dbReference type="Proteomes" id="UP000054516">
    <property type="component" value="Unassembled WGS sequence"/>
</dbReference>
<evidence type="ECO:0000256" key="2">
    <source>
        <dbReference type="ARBA" id="ARBA00022737"/>
    </source>
</evidence>
<dbReference type="InterPro" id="IPR015915">
    <property type="entry name" value="Kelch-typ_b-propeller"/>
</dbReference>
<sequence length="424" mass="46701">MAILFKCLVFTLVYLSVFTSCQTLSPAPSVANYLRRIGLKTAVLGDWLYLDGGEVSQLVNGEPAGYSGHWLYKVNHTLSIPLRSSWTTESVTWKSNKKAAPVTLSGSLWSYQDTLVSWGGTGSYGEWPVRKSPWQFVVDGNGGGEWSIVDPSNRDVFIGITRTSNAAAATCNGRGLAVGGWAGPSTDPDFRDAAFGSTIPIPGLITYDMQTKTWANESAVGLNQFGTSILGSGVCLEEIGGAGVFFVIGGDVATHYSWREDGSGLISLREIHFWDVDKKRWHSQLTTGETPPPRDRHCLGSARGLNNTYEIYLYGGYNPVNKVSFDDVWILSIPAFTWFRADTRASTQRQHHSCQVVGNQMISVGGTPYFENVTTPDEWSQGIGILNLTNLAWTNQYQAHTTYEGPQTVREWYNEQYVPAFINT</sequence>
<keyword evidence="2" id="KW-0677">Repeat</keyword>
<organism evidence="4">
    <name type="scientific">Rosellinia necatrix</name>
    <name type="common">White root-rot fungus</name>
    <dbReference type="NCBI Taxonomy" id="77044"/>
    <lineage>
        <taxon>Eukaryota</taxon>
        <taxon>Fungi</taxon>
        <taxon>Dikarya</taxon>
        <taxon>Ascomycota</taxon>
        <taxon>Pezizomycotina</taxon>
        <taxon>Sordariomycetes</taxon>
        <taxon>Xylariomycetidae</taxon>
        <taxon>Xylariales</taxon>
        <taxon>Xylariaceae</taxon>
        <taxon>Rosellinia</taxon>
    </lineage>
</organism>
<accession>A0A1W2TU96</accession>
<dbReference type="PANTHER" id="PTHR46093">
    <property type="entry name" value="ACYL-COA-BINDING DOMAIN-CONTAINING PROTEIN 5"/>
    <property type="match status" value="1"/>
</dbReference>
<dbReference type="STRING" id="77044.A0A1W2TU96"/>
<dbReference type="InterPro" id="IPR011043">
    <property type="entry name" value="Gal_Oxase/kelch_b-propeller"/>
</dbReference>
<dbReference type="PANTHER" id="PTHR46093:SF18">
    <property type="entry name" value="FIBRONECTIN TYPE-III DOMAIN-CONTAINING PROTEIN"/>
    <property type="match status" value="1"/>
</dbReference>